<dbReference type="EMBL" id="GISG01091044">
    <property type="protein sequence ID" value="MBA4634416.1"/>
    <property type="molecule type" value="Transcribed_RNA"/>
</dbReference>
<accession>A0A7C8Z5K1</accession>
<dbReference type="EMBL" id="GISG01091045">
    <property type="protein sequence ID" value="MBA4634417.1"/>
    <property type="molecule type" value="Transcribed_RNA"/>
</dbReference>
<reference evidence="1" key="1">
    <citation type="journal article" date="2013" name="J. Plant Res.">
        <title>Effect of fungi and light on seed germination of three Opuntia species from semiarid lands of central Mexico.</title>
        <authorList>
            <person name="Delgado-Sanchez P."/>
            <person name="Jimenez-Bremont J.F."/>
            <person name="Guerrero-Gonzalez Mde L."/>
            <person name="Flores J."/>
        </authorList>
    </citation>
    <scope>NUCLEOTIDE SEQUENCE</scope>
    <source>
        <tissue evidence="1">Cladode</tissue>
    </source>
</reference>
<proteinExistence type="predicted"/>
<evidence type="ECO:0000313" key="1">
    <source>
        <dbReference type="EMBL" id="MBA4634417.1"/>
    </source>
</evidence>
<sequence>MFFQPNHFLSRIEVIRNFGFYLVLDILESYRLRNHLDGNEKELSLSFGEAFRVGCRAGCLADFVYTTPKYCHSQHESFSTFSCQFGCLFNRAITTAVANVFPATVCYLISKNLFPFLLISICEETCTKFLVILVRVSQQVYGALPDCKRNGVLFR</sequence>
<name>A0A7C8Z5K1_OPUST</name>
<dbReference type="AlphaFoldDB" id="A0A7C8Z5K1"/>
<organism evidence="1">
    <name type="scientific">Opuntia streptacantha</name>
    <name type="common">Prickly pear cactus</name>
    <name type="synonym">Opuntia cardona</name>
    <dbReference type="NCBI Taxonomy" id="393608"/>
    <lineage>
        <taxon>Eukaryota</taxon>
        <taxon>Viridiplantae</taxon>
        <taxon>Streptophyta</taxon>
        <taxon>Embryophyta</taxon>
        <taxon>Tracheophyta</taxon>
        <taxon>Spermatophyta</taxon>
        <taxon>Magnoliopsida</taxon>
        <taxon>eudicotyledons</taxon>
        <taxon>Gunneridae</taxon>
        <taxon>Pentapetalae</taxon>
        <taxon>Caryophyllales</taxon>
        <taxon>Cactineae</taxon>
        <taxon>Cactaceae</taxon>
        <taxon>Opuntioideae</taxon>
        <taxon>Opuntia</taxon>
    </lineage>
</organism>
<reference evidence="1" key="2">
    <citation type="submission" date="2020-07" db="EMBL/GenBank/DDBJ databases">
        <authorList>
            <person name="Vera ALvarez R."/>
            <person name="Arias-Moreno D.M."/>
            <person name="Jimenez-Jacinto V."/>
            <person name="Jimenez-Bremont J.F."/>
            <person name="Swaminathan K."/>
            <person name="Moose S.P."/>
            <person name="Guerrero-Gonzalez M.L."/>
            <person name="Marino-Ramirez L."/>
            <person name="Landsman D."/>
            <person name="Rodriguez-Kessler M."/>
            <person name="Delgado-Sanchez P."/>
        </authorList>
    </citation>
    <scope>NUCLEOTIDE SEQUENCE</scope>
    <source>
        <tissue evidence="1">Cladode</tissue>
    </source>
</reference>
<protein>
    <submittedName>
        <fullName evidence="1">Uncharacterized protein</fullName>
    </submittedName>
</protein>